<organism evidence="1 2">
    <name type="scientific">Nitrincola lacisaponensis</name>
    <dbReference type="NCBI Taxonomy" id="267850"/>
    <lineage>
        <taxon>Bacteria</taxon>
        <taxon>Pseudomonadati</taxon>
        <taxon>Pseudomonadota</taxon>
        <taxon>Gammaproteobacteria</taxon>
        <taxon>Oceanospirillales</taxon>
        <taxon>Oceanospirillaceae</taxon>
        <taxon>Nitrincola</taxon>
    </lineage>
</organism>
<keyword evidence="2" id="KW-1185">Reference proteome</keyword>
<comment type="caution">
    <text evidence="1">The sequence shown here is derived from an EMBL/GenBank/DDBJ whole genome shotgun (WGS) entry which is preliminary data.</text>
</comment>
<dbReference type="Proteomes" id="UP000027318">
    <property type="component" value="Unassembled WGS sequence"/>
</dbReference>
<proteinExistence type="predicted"/>
<sequence length="65" mass="7062">MSVSKNVIRVSAGTAAFNVAMNASSAAWLLVRNRQSNSACSLARMRFVAKFEVPMLSVWLLCDAL</sequence>
<protein>
    <submittedName>
        <fullName evidence="1">Uncharacterized protein</fullName>
    </submittedName>
</protein>
<dbReference type="AlphaFoldDB" id="A0A063Y8D5"/>
<evidence type="ECO:0000313" key="2">
    <source>
        <dbReference type="Proteomes" id="UP000027318"/>
    </source>
</evidence>
<dbReference type="STRING" id="267850.ADINL_0625"/>
<accession>A0A063Y8D5</accession>
<name>A0A063Y8D5_9GAMM</name>
<evidence type="ECO:0000313" key="1">
    <source>
        <dbReference type="EMBL" id="KDE40976.1"/>
    </source>
</evidence>
<dbReference type="EMBL" id="JMSZ01000015">
    <property type="protein sequence ID" value="KDE40976.1"/>
    <property type="molecule type" value="Genomic_DNA"/>
</dbReference>
<gene>
    <name evidence="1" type="ORF">ADINL_0625</name>
</gene>
<reference evidence="1 2" key="1">
    <citation type="journal article" date="2005" name="Int. J. Syst. Evol. Microbiol.">
        <title>Nitrincola lacisaponensis gen. nov., sp. nov., a novel alkaliphilic bacterium isolated from an alkaline, saline lake.</title>
        <authorList>
            <person name="Dimitriu P.A."/>
            <person name="Shukla S.K."/>
            <person name="Conradt J."/>
            <person name="Marquez M.C."/>
            <person name="Ventosa A."/>
            <person name="Maglia A."/>
            <person name="Peyton B.M."/>
            <person name="Pinkart H.C."/>
            <person name="Mormile M.R."/>
        </authorList>
    </citation>
    <scope>NUCLEOTIDE SEQUENCE [LARGE SCALE GENOMIC DNA]</scope>
    <source>
        <strain evidence="1 2">4CA</strain>
    </source>
</reference>